<dbReference type="AlphaFoldDB" id="A0A3Q1BD71"/>
<organism evidence="2 3">
    <name type="scientific">Amphiprion ocellaris</name>
    <name type="common">Clown anemonefish</name>
    <dbReference type="NCBI Taxonomy" id="80972"/>
    <lineage>
        <taxon>Eukaryota</taxon>
        <taxon>Metazoa</taxon>
        <taxon>Chordata</taxon>
        <taxon>Craniata</taxon>
        <taxon>Vertebrata</taxon>
        <taxon>Euteleostomi</taxon>
        <taxon>Actinopterygii</taxon>
        <taxon>Neopterygii</taxon>
        <taxon>Teleostei</taxon>
        <taxon>Neoteleostei</taxon>
        <taxon>Acanthomorphata</taxon>
        <taxon>Ovalentaria</taxon>
        <taxon>Pomacentridae</taxon>
        <taxon>Amphiprion</taxon>
    </lineage>
</organism>
<dbReference type="GeneTree" id="ENSGT01120000277055"/>
<dbReference type="Pfam" id="PF16297">
    <property type="entry name" value="DUF4939"/>
    <property type="match status" value="1"/>
</dbReference>
<dbReference type="Proteomes" id="UP001501940">
    <property type="component" value="Chromosome 15"/>
</dbReference>
<dbReference type="InterPro" id="IPR032549">
    <property type="entry name" value="DUF4939"/>
</dbReference>
<evidence type="ECO:0000313" key="3">
    <source>
        <dbReference type="Proteomes" id="UP001501940"/>
    </source>
</evidence>
<proteinExistence type="predicted"/>
<feature type="domain" description="DUF4939" evidence="1">
    <location>
        <begin position="47"/>
        <end position="93"/>
    </location>
</feature>
<keyword evidence="3" id="KW-1185">Reference proteome</keyword>
<accession>A0A3Q1BD71</accession>
<evidence type="ECO:0000259" key="1">
    <source>
        <dbReference type="Pfam" id="PF16297"/>
    </source>
</evidence>
<evidence type="ECO:0000313" key="2">
    <source>
        <dbReference type="Ensembl" id="ENSAOCP00000011433.2"/>
    </source>
</evidence>
<protein>
    <recommendedName>
        <fullName evidence="1">DUF4939 domain-containing protein</fullName>
    </recommendedName>
</protein>
<name>A0A3Q1BD71_AMPOC</name>
<dbReference type="Ensembl" id="ENSAOCT00000018804.2">
    <property type="protein sequence ID" value="ENSAOCP00000011433.2"/>
    <property type="gene ID" value="ENSAOCG00000002151.2"/>
</dbReference>
<sequence length="108" mass="11943">LVNKLLNFYSVCLSQLSTPTVSAPVQLSTPGSSVSISLDFEMQPLSYSSNRACVAYLLSLLKGMAKEWGVAMWKSRSEVCKSYNAFITEMRKSGSEDREGIICKYKGE</sequence>
<reference evidence="2" key="2">
    <citation type="submission" date="2025-08" db="UniProtKB">
        <authorList>
            <consortium name="Ensembl"/>
        </authorList>
    </citation>
    <scope>IDENTIFICATION</scope>
</reference>
<reference evidence="2" key="3">
    <citation type="submission" date="2025-09" db="UniProtKB">
        <authorList>
            <consortium name="Ensembl"/>
        </authorList>
    </citation>
    <scope>IDENTIFICATION</scope>
</reference>
<reference evidence="2 3" key="1">
    <citation type="submission" date="2022-01" db="EMBL/GenBank/DDBJ databases">
        <title>A chromosome-scale genome assembly of the false clownfish, Amphiprion ocellaris.</title>
        <authorList>
            <person name="Ryu T."/>
        </authorList>
    </citation>
    <scope>NUCLEOTIDE SEQUENCE [LARGE SCALE GENOMIC DNA]</scope>
</reference>